<feature type="signal peptide" evidence="1">
    <location>
        <begin position="1"/>
        <end position="20"/>
    </location>
</feature>
<protein>
    <submittedName>
        <fullName evidence="2">Uncharacterized protein</fullName>
    </submittedName>
</protein>
<sequence>MKFFTSIVTVVLASASAAVADCNISGCTQLTCEAYCTSNDLGTGSYACTWQSDKGCSDCVCGVEGLPPPLGTAPTQVPTDPGFPFRA</sequence>
<name>A0A8H4NGR0_9PEZI</name>
<gene>
    <name evidence="2" type="ORF">GTA08_BOTSDO00264</name>
</gene>
<dbReference type="AlphaFoldDB" id="A0A8H4NGR0"/>
<evidence type="ECO:0000313" key="3">
    <source>
        <dbReference type="Proteomes" id="UP000572817"/>
    </source>
</evidence>
<keyword evidence="1" id="KW-0732">Signal</keyword>
<evidence type="ECO:0000256" key="1">
    <source>
        <dbReference type="SAM" id="SignalP"/>
    </source>
</evidence>
<dbReference type="EMBL" id="WWBZ02000001">
    <property type="protein sequence ID" value="KAF4314292.1"/>
    <property type="molecule type" value="Genomic_DNA"/>
</dbReference>
<keyword evidence="3" id="KW-1185">Reference proteome</keyword>
<dbReference type="OrthoDB" id="10335802at2759"/>
<dbReference type="Proteomes" id="UP000572817">
    <property type="component" value="Unassembled WGS sequence"/>
</dbReference>
<feature type="chain" id="PRO_5034392904" evidence="1">
    <location>
        <begin position="21"/>
        <end position="87"/>
    </location>
</feature>
<organism evidence="2 3">
    <name type="scientific">Botryosphaeria dothidea</name>
    <dbReference type="NCBI Taxonomy" id="55169"/>
    <lineage>
        <taxon>Eukaryota</taxon>
        <taxon>Fungi</taxon>
        <taxon>Dikarya</taxon>
        <taxon>Ascomycota</taxon>
        <taxon>Pezizomycotina</taxon>
        <taxon>Dothideomycetes</taxon>
        <taxon>Dothideomycetes incertae sedis</taxon>
        <taxon>Botryosphaeriales</taxon>
        <taxon>Botryosphaeriaceae</taxon>
        <taxon>Botryosphaeria</taxon>
    </lineage>
</organism>
<reference evidence="2" key="1">
    <citation type="submission" date="2020-04" db="EMBL/GenBank/DDBJ databases">
        <title>Genome Assembly and Annotation of Botryosphaeria dothidea sdau 11-99, a Latent Pathogen of Apple Fruit Ring Rot in China.</title>
        <authorList>
            <person name="Yu C."/>
            <person name="Diao Y."/>
            <person name="Lu Q."/>
            <person name="Zhao J."/>
            <person name="Cui S."/>
            <person name="Peng C."/>
            <person name="He B."/>
            <person name="Liu H."/>
        </authorList>
    </citation>
    <scope>NUCLEOTIDE SEQUENCE [LARGE SCALE GENOMIC DNA]</scope>
    <source>
        <strain evidence="2">Sdau11-99</strain>
    </source>
</reference>
<proteinExistence type="predicted"/>
<accession>A0A8H4NGR0</accession>
<comment type="caution">
    <text evidence="2">The sequence shown here is derived from an EMBL/GenBank/DDBJ whole genome shotgun (WGS) entry which is preliminary data.</text>
</comment>
<evidence type="ECO:0000313" key="2">
    <source>
        <dbReference type="EMBL" id="KAF4314292.1"/>
    </source>
</evidence>